<dbReference type="GO" id="GO:0003677">
    <property type="term" value="F:DNA binding"/>
    <property type="evidence" value="ECO:0007669"/>
    <property type="project" value="UniProtKB-KW"/>
</dbReference>
<dbReference type="SMART" id="SM00066">
    <property type="entry name" value="GAL4"/>
    <property type="match status" value="1"/>
</dbReference>
<keyword evidence="5" id="KW-0238">DNA-binding</keyword>
<feature type="coiled-coil region" evidence="2">
    <location>
        <begin position="73"/>
        <end position="107"/>
    </location>
</feature>
<dbReference type="InterPro" id="IPR001138">
    <property type="entry name" value="Zn2Cys6_DnaBD"/>
</dbReference>
<dbReference type="PROSITE" id="PS00463">
    <property type="entry name" value="ZN2_CY6_FUNGAL_1"/>
    <property type="match status" value="1"/>
</dbReference>
<keyword evidence="1" id="KW-0539">Nucleus</keyword>
<evidence type="ECO:0000313" key="5">
    <source>
        <dbReference type="EMBL" id="KID87545.1"/>
    </source>
</evidence>
<dbReference type="GO" id="GO:0008270">
    <property type="term" value="F:zinc ion binding"/>
    <property type="evidence" value="ECO:0007669"/>
    <property type="project" value="InterPro"/>
</dbReference>
<proteinExistence type="predicted"/>
<dbReference type="AlphaFoldDB" id="A0A0B4GKE9"/>
<dbReference type="PANTHER" id="PTHR47256:SF1">
    <property type="entry name" value="ZN(II)2CYS6 TRANSCRIPTION FACTOR (EUROFUNG)"/>
    <property type="match status" value="1"/>
</dbReference>
<accession>A0A0B4GKE9</accession>
<dbReference type="GO" id="GO:0000981">
    <property type="term" value="F:DNA-binding transcription factor activity, RNA polymerase II-specific"/>
    <property type="evidence" value="ECO:0007669"/>
    <property type="project" value="InterPro"/>
</dbReference>
<dbReference type="PROSITE" id="PS50048">
    <property type="entry name" value="ZN2_CY6_FUNGAL_2"/>
    <property type="match status" value="1"/>
</dbReference>
<dbReference type="Proteomes" id="UP000031192">
    <property type="component" value="Unassembled WGS sequence"/>
</dbReference>
<dbReference type="CDD" id="cd00067">
    <property type="entry name" value="GAL4"/>
    <property type="match status" value="1"/>
</dbReference>
<evidence type="ECO:0000259" key="4">
    <source>
        <dbReference type="PROSITE" id="PS50048"/>
    </source>
</evidence>
<evidence type="ECO:0000256" key="2">
    <source>
        <dbReference type="SAM" id="Coils"/>
    </source>
</evidence>
<evidence type="ECO:0000256" key="3">
    <source>
        <dbReference type="SAM" id="MobiDB-lite"/>
    </source>
</evidence>
<feature type="region of interest" description="Disordered" evidence="3">
    <location>
        <begin position="1"/>
        <end position="30"/>
    </location>
</feature>
<dbReference type="InterPro" id="IPR036864">
    <property type="entry name" value="Zn2-C6_fun-type_DNA-bd_sf"/>
</dbReference>
<dbReference type="HOGENOM" id="CLU_1272566_0_0_1"/>
<dbReference type="SUPFAM" id="SSF57701">
    <property type="entry name" value="Zn2/Cys6 DNA-binding domain"/>
    <property type="match status" value="1"/>
</dbReference>
<gene>
    <name evidence="5" type="ORF">MGU_05194</name>
</gene>
<dbReference type="Pfam" id="PF00172">
    <property type="entry name" value="Zn_clus"/>
    <property type="match status" value="1"/>
</dbReference>
<keyword evidence="6" id="KW-1185">Reference proteome</keyword>
<reference evidence="5 6" key="1">
    <citation type="journal article" date="2014" name="Proc. Natl. Acad. Sci. U.S.A.">
        <title>Trajectory and genomic determinants of fungal-pathogen speciation and host adaptation.</title>
        <authorList>
            <person name="Hu X."/>
            <person name="Xiao G."/>
            <person name="Zheng P."/>
            <person name="Shang Y."/>
            <person name="Su Y."/>
            <person name="Zhang X."/>
            <person name="Liu X."/>
            <person name="Zhan S."/>
            <person name="St Leger R.J."/>
            <person name="Wang C."/>
        </authorList>
    </citation>
    <scope>NUCLEOTIDE SEQUENCE [LARGE SCALE GENOMIC DNA]</scope>
    <source>
        <strain evidence="5 6">ARSEF 977</strain>
    </source>
</reference>
<evidence type="ECO:0000256" key="1">
    <source>
        <dbReference type="ARBA" id="ARBA00023242"/>
    </source>
</evidence>
<comment type="caution">
    <text evidence="5">The sequence shown here is derived from an EMBL/GenBank/DDBJ whole genome shotgun (WGS) entry which is preliminary data.</text>
</comment>
<feature type="compositionally biased region" description="Polar residues" evidence="3">
    <location>
        <begin position="13"/>
        <end position="30"/>
    </location>
</feature>
<dbReference type="OrthoDB" id="2943660at2759"/>
<dbReference type="EMBL" id="AZNH01000015">
    <property type="protein sequence ID" value="KID87545.1"/>
    <property type="molecule type" value="Genomic_DNA"/>
</dbReference>
<sequence>MRSRYQRLLPGTAKSNNAGGRSRNTSGSASSLPTCFVNPIACERCRRKKAKCDGERPACNRCVRNGTSCQYDADVGESRAAALKKKYSALEKEAGQLRKGVHQLQRLYGYICASSEDEAYKVFQHIRAGDNHNPIDALRLFDRDDVLALECTESPASTDMSDDTRVESASNALFEVRALPWSVVASIPVYMNSKYTSAKKYNIDFMPETILRSTIVR</sequence>
<dbReference type="Gene3D" id="4.10.240.10">
    <property type="entry name" value="Zn(2)-C6 fungal-type DNA-binding domain"/>
    <property type="match status" value="1"/>
</dbReference>
<dbReference type="PANTHER" id="PTHR47256">
    <property type="entry name" value="ZN(II)2CYS6 TRANSCRIPTION FACTOR (EUROFUNG)-RELATED"/>
    <property type="match status" value="1"/>
</dbReference>
<keyword evidence="2" id="KW-0175">Coiled coil</keyword>
<dbReference type="InterPro" id="IPR053187">
    <property type="entry name" value="Notoamide_regulator"/>
</dbReference>
<feature type="domain" description="Zn(2)-C6 fungal-type" evidence="4">
    <location>
        <begin position="41"/>
        <end position="71"/>
    </location>
</feature>
<evidence type="ECO:0000313" key="6">
    <source>
        <dbReference type="Proteomes" id="UP000031192"/>
    </source>
</evidence>
<organism evidence="5 6">
    <name type="scientific">Metarhizium guizhouense (strain ARSEF 977)</name>
    <dbReference type="NCBI Taxonomy" id="1276136"/>
    <lineage>
        <taxon>Eukaryota</taxon>
        <taxon>Fungi</taxon>
        <taxon>Dikarya</taxon>
        <taxon>Ascomycota</taxon>
        <taxon>Pezizomycotina</taxon>
        <taxon>Sordariomycetes</taxon>
        <taxon>Hypocreomycetidae</taxon>
        <taxon>Hypocreales</taxon>
        <taxon>Clavicipitaceae</taxon>
        <taxon>Metarhizium</taxon>
    </lineage>
</organism>
<protein>
    <submittedName>
        <fullName evidence="5">Zn(2)-C6 fungal-type DNA-binding domain protein</fullName>
    </submittedName>
</protein>
<name>A0A0B4GKE9_METGA</name>